<accession>A0A9N9FUE5</accession>
<dbReference type="GO" id="GO:0005524">
    <property type="term" value="F:ATP binding"/>
    <property type="evidence" value="ECO:0007669"/>
    <property type="project" value="UniProtKB-UniRule"/>
</dbReference>
<dbReference type="Gene3D" id="3.40.50.20">
    <property type="match status" value="1"/>
</dbReference>
<comment type="catalytic activity">
    <reaction evidence="1 11">
        <text>5-amino-1-(5-phospho-D-ribosyl)imidazole-4-carboxylate + H(+) = 5-amino-1-(5-phospho-beta-D-ribosyl)imidazole + CO2</text>
        <dbReference type="Rhea" id="RHEA:10792"/>
        <dbReference type="ChEBI" id="CHEBI:15378"/>
        <dbReference type="ChEBI" id="CHEBI:16526"/>
        <dbReference type="ChEBI" id="CHEBI:77657"/>
        <dbReference type="ChEBI" id="CHEBI:137981"/>
        <dbReference type="EC" id="4.1.1.21"/>
    </reaction>
</comment>
<keyword evidence="14" id="KW-1185">Reference proteome</keyword>
<name>A0A9N9FUE5_9GLOM</name>
<dbReference type="InterPro" id="IPR016301">
    <property type="entry name" value="Ade2_fungi/plant"/>
</dbReference>
<dbReference type="InterPro" id="IPR003135">
    <property type="entry name" value="ATP-grasp_carboxylate-amine"/>
</dbReference>
<dbReference type="Pfam" id="PF00731">
    <property type="entry name" value="AIRC"/>
    <property type="match status" value="1"/>
</dbReference>
<dbReference type="InterPro" id="IPR016185">
    <property type="entry name" value="PreATP-grasp_dom_sf"/>
</dbReference>
<dbReference type="HAMAP" id="MF_01928">
    <property type="entry name" value="PurK"/>
    <property type="match status" value="1"/>
</dbReference>
<evidence type="ECO:0000256" key="8">
    <source>
        <dbReference type="ARBA" id="ARBA00022793"/>
    </source>
</evidence>
<dbReference type="Gene3D" id="3.30.70.80">
    <property type="entry name" value="Peptidase S8 propeptide/proteinase inhibitor I9"/>
    <property type="match status" value="1"/>
</dbReference>
<dbReference type="PIRSF" id="PIRSF001340">
    <property type="entry name" value="AIR_carboxylase"/>
    <property type="match status" value="1"/>
</dbReference>
<dbReference type="NCBIfam" id="NF004679">
    <property type="entry name" value="PRK06019.1-5"/>
    <property type="match status" value="1"/>
</dbReference>
<dbReference type="PROSITE" id="PS50975">
    <property type="entry name" value="ATP_GRASP"/>
    <property type="match status" value="1"/>
</dbReference>
<dbReference type="SUPFAM" id="SSF52255">
    <property type="entry name" value="N5-CAIR mutase (phosphoribosylaminoimidazole carboxylase, PurE)"/>
    <property type="match status" value="1"/>
</dbReference>
<comment type="pathway">
    <text evidence="2 11">Purine metabolism; IMP biosynthesis via de novo pathway; 5-amino-1-(5-phospho-D-ribosyl)imidazole-4-carboxylate from 5-amino-1-(5-phospho-D-ribosyl)imidazole (carboxylase route): step 1/1.</text>
</comment>
<dbReference type="AlphaFoldDB" id="A0A9N9FUE5"/>
<organism evidence="13 14">
    <name type="scientific">Diversispora eburnea</name>
    <dbReference type="NCBI Taxonomy" id="1213867"/>
    <lineage>
        <taxon>Eukaryota</taxon>
        <taxon>Fungi</taxon>
        <taxon>Fungi incertae sedis</taxon>
        <taxon>Mucoromycota</taxon>
        <taxon>Glomeromycotina</taxon>
        <taxon>Glomeromycetes</taxon>
        <taxon>Diversisporales</taxon>
        <taxon>Diversisporaceae</taxon>
        <taxon>Diversispora</taxon>
    </lineage>
</organism>
<dbReference type="InterPro" id="IPR013815">
    <property type="entry name" value="ATP_grasp_subdomain_1"/>
</dbReference>
<evidence type="ECO:0000256" key="9">
    <source>
        <dbReference type="ARBA" id="ARBA00022840"/>
    </source>
</evidence>
<protein>
    <recommendedName>
        <fullName evidence="5 11">Phosphoribosylaminoimidazole carboxylase</fullName>
        <ecNumber evidence="4 11">4.1.1.21</ecNumber>
    </recommendedName>
</protein>
<dbReference type="EC" id="4.1.1.21" evidence="4 11"/>
<dbReference type="Pfam" id="PF02222">
    <property type="entry name" value="ATP-grasp"/>
    <property type="match status" value="1"/>
</dbReference>
<evidence type="ECO:0000313" key="13">
    <source>
        <dbReference type="EMBL" id="CAG8563019.1"/>
    </source>
</evidence>
<dbReference type="InterPro" id="IPR011054">
    <property type="entry name" value="Rudment_hybrid_motif"/>
</dbReference>
<dbReference type="InterPro" id="IPR005875">
    <property type="entry name" value="PurK"/>
</dbReference>
<comment type="similarity">
    <text evidence="3 11">In the C-terminal section; belongs to the AIR carboxylase family. Class I subfamily.</text>
</comment>
<keyword evidence="8 11" id="KW-0210">Decarboxylase</keyword>
<dbReference type="EMBL" id="CAJVPK010000973">
    <property type="protein sequence ID" value="CAG8563019.1"/>
    <property type="molecule type" value="Genomic_DNA"/>
</dbReference>
<sequence length="623" mass="68718">MDLRTIGVLGGGQLGRMLVEAASRLNINVIILDKPSDSPAKQIQATKSHVQGDFKDPNKIKELAQKVDILTIEIEHVNVDILETLSKEKKEKIVICPSPTTIRLIQDKYVQKLHLFNNNIPVVDFIEINAKDDLNLVSEKFGYPMMLKSKTLAYDGRGNYVLHSSEEIEKALKFLGNFKTPLYAERWISFIKELAVMVVRRMNGEVKSYPVVETIHKENICHMVIAPAQVNGLILENAKIIAEKSISTLSGAGVFGVEMFLMSDGHIYVNEIAPRPHNSGHYTIEACETSQYENHLRSILNIPLGSTMLKVQATAMINILGKSEDFQECLKPCAESLSIPGTTIHLYGKKECRKGRKMGHITVVADSISQLFKRINPILRIIDENDSSIPYSTIQPLVGIIMGSDSDLPTMKACAEILKSFEIPFELTIVSAHRTPHRMVEYAKNAHKRGMKVIIAGAGGAAHLPGMVAALTPLPVIGVPVKGKTLDGLDSLYSIVQMPRGIPVATVAINNSTNAGLLAVRQLGAFIPSYLEKMQIFMDNQENEVLAKVDKLDSIMRFKNDTPISELEKVATEIENAGGKITGKTTITGKVLMYTINSDTITTFANNDHIEEVEDDGIVTIQK</sequence>
<evidence type="ECO:0000256" key="6">
    <source>
        <dbReference type="ARBA" id="ARBA00022741"/>
    </source>
</evidence>
<dbReference type="NCBIfam" id="TIGR01162">
    <property type="entry name" value="purE"/>
    <property type="match status" value="1"/>
</dbReference>
<dbReference type="Proteomes" id="UP000789706">
    <property type="component" value="Unassembled WGS sequence"/>
</dbReference>
<dbReference type="SUPFAM" id="SSF54897">
    <property type="entry name" value="Protease propeptides/inhibitors"/>
    <property type="match status" value="1"/>
</dbReference>
<evidence type="ECO:0000256" key="4">
    <source>
        <dbReference type="ARBA" id="ARBA00012329"/>
    </source>
</evidence>
<dbReference type="Pfam" id="PF22660">
    <property type="entry name" value="RS_preATP-grasp-like"/>
    <property type="match status" value="1"/>
</dbReference>
<dbReference type="InterPro" id="IPR033747">
    <property type="entry name" value="PurE_ClassI"/>
</dbReference>
<keyword evidence="9 11" id="KW-0067">ATP-binding</keyword>
<evidence type="ECO:0000256" key="11">
    <source>
        <dbReference type="PIRNR" id="PIRNR001340"/>
    </source>
</evidence>
<evidence type="ECO:0000256" key="2">
    <source>
        <dbReference type="ARBA" id="ARBA00004747"/>
    </source>
</evidence>
<dbReference type="GO" id="GO:0046872">
    <property type="term" value="F:metal ion binding"/>
    <property type="evidence" value="ECO:0007669"/>
    <property type="project" value="InterPro"/>
</dbReference>
<keyword evidence="10 11" id="KW-0456">Lyase</keyword>
<dbReference type="InterPro" id="IPR011761">
    <property type="entry name" value="ATP-grasp"/>
</dbReference>
<dbReference type="InterPro" id="IPR054350">
    <property type="entry name" value="PurT/PurK_preATP-grasp"/>
</dbReference>
<dbReference type="InterPro" id="IPR037045">
    <property type="entry name" value="S8pro/Inhibitor_I9_sf"/>
</dbReference>
<evidence type="ECO:0000259" key="12">
    <source>
        <dbReference type="PROSITE" id="PS50975"/>
    </source>
</evidence>
<dbReference type="SUPFAM" id="SSF51246">
    <property type="entry name" value="Rudiment single hybrid motif"/>
    <property type="match status" value="1"/>
</dbReference>
<dbReference type="InterPro" id="IPR000031">
    <property type="entry name" value="PurE_dom"/>
</dbReference>
<evidence type="ECO:0000313" key="14">
    <source>
        <dbReference type="Proteomes" id="UP000789706"/>
    </source>
</evidence>
<dbReference type="GO" id="GO:0006189">
    <property type="term" value="P:'de novo' IMP biosynthetic process"/>
    <property type="evidence" value="ECO:0007669"/>
    <property type="project" value="UniProtKB-UniRule"/>
</dbReference>
<feature type="domain" description="ATP-grasp" evidence="12">
    <location>
        <begin position="112"/>
        <end position="300"/>
    </location>
</feature>
<evidence type="ECO:0000256" key="7">
    <source>
        <dbReference type="ARBA" id="ARBA00022755"/>
    </source>
</evidence>
<dbReference type="SMART" id="SM01001">
    <property type="entry name" value="AIRC"/>
    <property type="match status" value="1"/>
</dbReference>
<dbReference type="FunFam" id="3.30.470.20:FF:000037">
    <property type="entry name" value="Phosphoribosylaminoimidazole carboxylase, chloroplastic"/>
    <property type="match status" value="1"/>
</dbReference>
<dbReference type="SUPFAM" id="SSF56059">
    <property type="entry name" value="Glutathione synthetase ATP-binding domain-like"/>
    <property type="match status" value="1"/>
</dbReference>
<evidence type="ECO:0000256" key="3">
    <source>
        <dbReference type="ARBA" id="ARBA00006114"/>
    </source>
</evidence>
<proteinExistence type="inferred from homology"/>
<keyword evidence="6 11" id="KW-0547">Nucleotide-binding</keyword>
<gene>
    <name evidence="13" type="ORF">DEBURN_LOCUS7685</name>
</gene>
<dbReference type="FunFam" id="3.40.50.1970:FF:000013">
    <property type="entry name" value="Phosphoribosylaminoimidazole carboxylase"/>
    <property type="match status" value="1"/>
</dbReference>
<dbReference type="PANTHER" id="PTHR11609">
    <property type="entry name" value="PURINE BIOSYNTHESIS PROTEIN 6/7, PUR6/7"/>
    <property type="match status" value="1"/>
</dbReference>
<dbReference type="NCBIfam" id="TIGR01161">
    <property type="entry name" value="purK"/>
    <property type="match status" value="1"/>
</dbReference>
<dbReference type="Pfam" id="PF17769">
    <property type="entry name" value="PurK_C"/>
    <property type="match status" value="1"/>
</dbReference>
<evidence type="ECO:0000256" key="10">
    <source>
        <dbReference type="ARBA" id="ARBA00023239"/>
    </source>
</evidence>
<keyword evidence="7 11" id="KW-0658">Purine biosynthesis</keyword>
<dbReference type="HAMAP" id="MF_01929">
    <property type="entry name" value="PurE_classI"/>
    <property type="match status" value="1"/>
</dbReference>
<evidence type="ECO:0000256" key="1">
    <source>
        <dbReference type="ARBA" id="ARBA00001244"/>
    </source>
</evidence>
<dbReference type="SUPFAM" id="SSF52440">
    <property type="entry name" value="PreATP-grasp domain"/>
    <property type="match status" value="1"/>
</dbReference>
<dbReference type="GO" id="GO:0004638">
    <property type="term" value="F:phosphoribosylaminoimidazole carboxylase activity"/>
    <property type="evidence" value="ECO:0007669"/>
    <property type="project" value="UniProtKB-UniRule"/>
</dbReference>
<dbReference type="PANTHER" id="PTHR11609:SF5">
    <property type="entry name" value="PHOSPHORIBOSYLAMINOIMIDAZOLE CARBOXYLASE"/>
    <property type="match status" value="1"/>
</dbReference>
<dbReference type="OrthoDB" id="15425at2759"/>
<evidence type="ECO:0000256" key="5">
    <source>
        <dbReference type="ARBA" id="ARBA00021059"/>
    </source>
</evidence>
<comment type="caution">
    <text evidence="13">The sequence shown here is derived from an EMBL/GenBank/DDBJ whole genome shotgun (WGS) entry which is preliminary data.</text>
</comment>
<dbReference type="Gene3D" id="3.30.470.20">
    <property type="entry name" value="ATP-grasp fold, B domain"/>
    <property type="match status" value="1"/>
</dbReference>
<dbReference type="Gene3D" id="3.40.50.1970">
    <property type="match status" value="1"/>
</dbReference>
<reference evidence="13" key="1">
    <citation type="submission" date="2021-06" db="EMBL/GenBank/DDBJ databases">
        <authorList>
            <person name="Kallberg Y."/>
            <person name="Tangrot J."/>
            <person name="Rosling A."/>
        </authorList>
    </citation>
    <scope>NUCLEOTIDE SEQUENCE</scope>
    <source>
        <strain evidence="13">AZ414A</strain>
    </source>
</reference>
<dbReference type="Gene3D" id="3.30.1490.20">
    <property type="entry name" value="ATP-grasp fold, A domain"/>
    <property type="match status" value="1"/>
</dbReference>
<dbReference type="InterPro" id="IPR040686">
    <property type="entry name" value="PurK_C"/>
</dbReference>